<dbReference type="EMBL" id="JABULH010000001">
    <property type="protein sequence ID" value="NTS64207.1"/>
    <property type="molecule type" value="Genomic_DNA"/>
</dbReference>
<sequence length="124" mass="13269">MEHLGKSVFEPDASVNAGTPATRGRDSLFLMAQLRVSGGTPVEVRVRNLSPGGLMVELPYPVTPEGAVEVEVRGLGWIAGRIAWQIEGRAGVAFDREIDPQRARKASGAAEPTVKRFGAAAFKR</sequence>
<organism evidence="3 4">
    <name type="scientific">Sphingomonas hominis</name>
    <dbReference type="NCBI Taxonomy" id="2741495"/>
    <lineage>
        <taxon>Bacteria</taxon>
        <taxon>Pseudomonadati</taxon>
        <taxon>Pseudomonadota</taxon>
        <taxon>Alphaproteobacteria</taxon>
        <taxon>Sphingomonadales</taxon>
        <taxon>Sphingomonadaceae</taxon>
        <taxon>Sphingomonas</taxon>
    </lineage>
</organism>
<proteinExistence type="predicted"/>
<protein>
    <submittedName>
        <fullName evidence="3">PilZ domain-containing protein</fullName>
    </submittedName>
</protein>
<feature type="region of interest" description="Disordered" evidence="1">
    <location>
        <begin position="1"/>
        <end position="22"/>
    </location>
</feature>
<accession>A0ABX2JDK9</accession>
<gene>
    <name evidence="3" type="ORF">HRV97_03400</name>
</gene>
<feature type="domain" description="PilZ" evidence="2">
    <location>
        <begin position="35"/>
        <end position="102"/>
    </location>
</feature>
<name>A0ABX2JDK9_9SPHN</name>
<evidence type="ECO:0000259" key="2">
    <source>
        <dbReference type="Pfam" id="PF07238"/>
    </source>
</evidence>
<dbReference type="Proteomes" id="UP000621447">
    <property type="component" value="Unassembled WGS sequence"/>
</dbReference>
<evidence type="ECO:0000313" key="3">
    <source>
        <dbReference type="EMBL" id="NTS64207.1"/>
    </source>
</evidence>
<dbReference type="InterPro" id="IPR009875">
    <property type="entry name" value="PilZ_domain"/>
</dbReference>
<reference evidence="3 4" key="1">
    <citation type="submission" date="2020-06" db="EMBL/GenBank/DDBJ databases">
        <title>Sphingomonas hominis sp. nov., a member of the Sphingomonas, isolated from the hair of a 22-year-old girl.</title>
        <authorList>
            <person name="Zhang D.-F."/>
            <person name="Cui X.-W."/>
        </authorList>
    </citation>
    <scope>NUCLEOTIDE SEQUENCE [LARGE SCALE GENOMIC DNA]</scope>
    <source>
        <strain evidence="3 4">HHU CXW</strain>
    </source>
</reference>
<dbReference type="Pfam" id="PF07238">
    <property type="entry name" value="PilZ"/>
    <property type="match status" value="1"/>
</dbReference>
<evidence type="ECO:0000313" key="4">
    <source>
        <dbReference type="Proteomes" id="UP000621447"/>
    </source>
</evidence>
<keyword evidence="4" id="KW-1185">Reference proteome</keyword>
<dbReference type="SUPFAM" id="SSF141371">
    <property type="entry name" value="PilZ domain-like"/>
    <property type="match status" value="1"/>
</dbReference>
<comment type="caution">
    <text evidence="3">The sequence shown here is derived from an EMBL/GenBank/DDBJ whole genome shotgun (WGS) entry which is preliminary data.</text>
</comment>
<evidence type="ECO:0000256" key="1">
    <source>
        <dbReference type="SAM" id="MobiDB-lite"/>
    </source>
</evidence>